<keyword evidence="2" id="KW-1185">Reference proteome</keyword>
<feature type="non-terminal residue" evidence="1">
    <location>
        <position position="1"/>
    </location>
</feature>
<reference evidence="1 2" key="1">
    <citation type="submission" date="2017-12" db="EMBL/GenBank/DDBJ databases">
        <title>Gene loss provides genomic basis for host adaptation in cereal stripe rust fungi.</title>
        <authorList>
            <person name="Xia C."/>
        </authorList>
    </citation>
    <scope>NUCLEOTIDE SEQUENCE [LARGE SCALE GENOMIC DNA]</scope>
    <source>
        <strain evidence="1 2">93TX-2</strain>
    </source>
</reference>
<dbReference type="Proteomes" id="UP000238274">
    <property type="component" value="Unassembled WGS sequence"/>
</dbReference>
<dbReference type="AlphaFoldDB" id="A0A2S4V899"/>
<reference evidence="2" key="3">
    <citation type="journal article" date="2018" name="Mol. Plant Microbe Interact.">
        <title>Genome sequence resources for the wheat stripe rust pathogen (Puccinia striiformis f. sp. tritici) and the barley stripe rust pathogen (Puccinia striiformis f. sp. hordei).</title>
        <authorList>
            <person name="Xia C."/>
            <person name="Wang M."/>
            <person name="Yin C."/>
            <person name="Cornejo O.E."/>
            <person name="Hulbert S.H."/>
            <person name="Chen X."/>
        </authorList>
    </citation>
    <scope>NUCLEOTIDE SEQUENCE [LARGE SCALE GENOMIC DNA]</scope>
    <source>
        <strain evidence="2">93TX-2</strain>
    </source>
</reference>
<dbReference type="EMBL" id="PKSM01000167">
    <property type="protein sequence ID" value="POW05727.1"/>
    <property type="molecule type" value="Genomic_DNA"/>
</dbReference>
<accession>A0A2S4V899</accession>
<evidence type="ECO:0000313" key="2">
    <source>
        <dbReference type="Proteomes" id="UP000238274"/>
    </source>
</evidence>
<reference evidence="2" key="2">
    <citation type="journal article" date="2018" name="BMC Genomics">
        <title>Genomic insights into host adaptation between the wheat stripe rust pathogen (Puccinia striiformis f. sp. tritici) and the barley stripe rust pathogen (Puccinia striiformis f. sp. hordei).</title>
        <authorList>
            <person name="Xia C."/>
            <person name="Wang M."/>
            <person name="Yin C."/>
            <person name="Cornejo O.E."/>
            <person name="Hulbert S.H."/>
            <person name="Chen X."/>
        </authorList>
    </citation>
    <scope>NUCLEOTIDE SEQUENCE [LARGE SCALE GENOMIC DNA]</scope>
    <source>
        <strain evidence="2">93TX-2</strain>
    </source>
</reference>
<protein>
    <submittedName>
        <fullName evidence="1">Uncharacterized protein</fullName>
    </submittedName>
</protein>
<proteinExistence type="predicted"/>
<gene>
    <name evidence="1" type="ORF">PSHT_10667</name>
</gene>
<organism evidence="1 2">
    <name type="scientific">Puccinia striiformis</name>
    <dbReference type="NCBI Taxonomy" id="27350"/>
    <lineage>
        <taxon>Eukaryota</taxon>
        <taxon>Fungi</taxon>
        <taxon>Dikarya</taxon>
        <taxon>Basidiomycota</taxon>
        <taxon>Pucciniomycotina</taxon>
        <taxon>Pucciniomycetes</taxon>
        <taxon>Pucciniales</taxon>
        <taxon>Pucciniaceae</taxon>
        <taxon>Puccinia</taxon>
    </lineage>
</organism>
<evidence type="ECO:0000313" key="1">
    <source>
        <dbReference type="EMBL" id="POW05727.1"/>
    </source>
</evidence>
<dbReference type="VEuPathDB" id="FungiDB:PSHT_10667"/>
<sequence>TSLLANHWSVILQQQPYESIKTDLTIRNREFLHHANPNQVTPWYLPLTSSLGPSISDDQITTEPVPILAYRPTRNH</sequence>
<name>A0A2S4V899_9BASI</name>
<comment type="caution">
    <text evidence="1">The sequence shown here is derived from an EMBL/GenBank/DDBJ whole genome shotgun (WGS) entry which is preliminary data.</text>
</comment>